<evidence type="ECO:0000259" key="10">
    <source>
        <dbReference type="Pfam" id="PF23358"/>
    </source>
</evidence>
<dbReference type="UniPathway" id="UPA00378"/>
<evidence type="ECO:0000256" key="6">
    <source>
        <dbReference type="ARBA" id="ARBA00022989"/>
    </source>
</evidence>
<feature type="domain" description="OST48 middle" evidence="10">
    <location>
        <begin position="314"/>
        <end position="440"/>
    </location>
</feature>
<proteinExistence type="inferred from homology"/>
<evidence type="ECO:0000256" key="5">
    <source>
        <dbReference type="ARBA" id="ARBA00022824"/>
    </source>
</evidence>
<dbReference type="Pfam" id="PF03345">
    <property type="entry name" value="OST48_N"/>
    <property type="match status" value="1"/>
</dbReference>
<keyword evidence="8" id="KW-0732">Signal</keyword>
<keyword evidence="5 8" id="KW-0256">Endoplasmic reticulum</keyword>
<dbReference type="IntAct" id="A0A1D6ELB5">
    <property type="interactions" value="5"/>
</dbReference>
<evidence type="ECO:0000256" key="7">
    <source>
        <dbReference type="ARBA" id="ARBA00023136"/>
    </source>
</evidence>
<name>A0A1D6ELB5_MAIZE</name>
<dbReference type="PANTHER" id="PTHR10830:SF0">
    <property type="entry name" value="DOLICHYL-DIPHOSPHOOLIGOSACCHARIDE--PROTEIN GLYCOSYLTRANSFERASE 48 KDA SUBUNIT"/>
    <property type="match status" value="1"/>
</dbReference>
<feature type="chain" id="PRO_5011125323" description="Dolichyl-diphosphooligosaccharide--protein glycosyltransferase 48 kDa subunit" evidence="8">
    <location>
        <begin position="26"/>
        <end position="525"/>
    </location>
</feature>
<comment type="subunit">
    <text evidence="8">Component of the oligosaccharyltransferase (OST) complex.</text>
</comment>
<dbReference type="SMR" id="A0A1D6ELB5"/>
<dbReference type="PANTHER" id="PTHR10830">
    <property type="entry name" value="DOLICHYL-DIPHOSPHOOLIGOSACCHARIDE--PROTEIN GLYCOSYLTRANSFERASE 48 KDA SUBUNIT"/>
    <property type="match status" value="1"/>
</dbReference>
<dbReference type="InterPro" id="IPR055459">
    <property type="entry name" value="OST48_MD"/>
</dbReference>
<feature type="signal peptide" evidence="8">
    <location>
        <begin position="1"/>
        <end position="25"/>
    </location>
</feature>
<comment type="pathway">
    <text evidence="2 8">Protein modification; protein glycosylation.</text>
</comment>
<sequence length="525" mass="59027">MATRRHILLLAAAFVSLLALEAVEGLEEGPRGRRLLVLLDDLAVRSSHSAFFGSLQARGFDLEFRLADDPKLSLHRYGQYLYDGLVLFAPSTPLVDSTLFVSKASLYSMAGFGGSVDQNAVLEFIDAGLDMILAADSSASDLIRGIATECGVDFDEAKAMVIDHINYAAMDVEGDHTLIVGDDLIQSDVILGSKKIEAPVLFRGIGHTANPSNSLVLKVLSASPSAYSANPKTKLSLPPSLTGSAISLVSVMQHSLVFHKVFMLFHRFRFLKSGVQKAGSKTRYERAGNEQFVTETSKWVFHERGHLKAVNVKHHKVGETNEPGMYRINDDLEYSVEIYEWSGTSWKPYVADDVQLQFFMMSPYVLKTMSNDNKGLYSTSFKVPDVYGVFQFKVEYQRLGYTGLSFTKQIPVRPYRHNEYERFITSAYPYYTASFSTVRSASICYSVDVMKMFLHLLQLHLHMSFIIKFTCVECVIDVCFLHILACVPVPQIKDSRERTSFWRLLMRPRSVAKCYPVQFYGIIYL</sequence>
<evidence type="ECO:0000256" key="1">
    <source>
        <dbReference type="ARBA" id="ARBA00004479"/>
    </source>
</evidence>
<dbReference type="ExpressionAtlas" id="A0A1D6ELB5">
    <property type="expression patterns" value="baseline and differential"/>
</dbReference>
<feature type="domain" description="OST48 N-terminal" evidence="9">
    <location>
        <begin position="34"/>
        <end position="300"/>
    </location>
</feature>
<evidence type="ECO:0000256" key="8">
    <source>
        <dbReference type="RuleBase" id="RU361142"/>
    </source>
</evidence>
<accession>A0A1D6ELB5</accession>
<gene>
    <name evidence="11" type="ORF">ZEAMMB73_Zm00001d005248</name>
</gene>
<dbReference type="InterPro" id="IPR055457">
    <property type="entry name" value="OST48_N"/>
</dbReference>
<protein>
    <recommendedName>
        <fullName evidence="8">Dolichyl-diphosphooligosaccharide--protein glycosyltransferase 48 kDa subunit</fullName>
        <shortName evidence="8">Oligosaccharyl transferase 48 kDa subunit</shortName>
    </recommendedName>
</protein>
<evidence type="ECO:0000256" key="3">
    <source>
        <dbReference type="ARBA" id="ARBA00008743"/>
    </source>
</evidence>
<dbReference type="STRING" id="4577.A0A1D6ELB5"/>
<dbReference type="GO" id="GO:0005789">
    <property type="term" value="C:endoplasmic reticulum membrane"/>
    <property type="evidence" value="ECO:0007669"/>
    <property type="project" value="UniProtKB-SubCell"/>
</dbReference>
<dbReference type="Pfam" id="PF23358">
    <property type="entry name" value="OST48_MD"/>
    <property type="match status" value="1"/>
</dbReference>
<dbReference type="GO" id="GO:0016740">
    <property type="term" value="F:transferase activity"/>
    <property type="evidence" value="ECO:0007669"/>
    <property type="project" value="UniProtKB-KW"/>
</dbReference>
<evidence type="ECO:0000313" key="11">
    <source>
        <dbReference type="EMBL" id="ONM20680.1"/>
    </source>
</evidence>
<evidence type="ECO:0000256" key="4">
    <source>
        <dbReference type="ARBA" id="ARBA00022692"/>
    </source>
</evidence>
<dbReference type="AlphaFoldDB" id="A0A1D6ELB5"/>
<keyword evidence="11" id="KW-0808">Transferase</keyword>
<comment type="function">
    <text evidence="8">Subunit of the oligosaccharyl transferase (OST) complex that catalyzes the initial transfer of a defined glycan (Glc(3)Man(9)GlcNAc(2) in eukaryotes) from the lipid carrier dolichol-pyrophosphate to an asparagine residue within an Asn-X-Ser/Thr consensus motif in nascent polypeptide chains, the first step in protein N-glycosylation. N-glycosylation occurs cotranslationally and the complex associates with the Sec61 complex at the channel-forming translocon complex that mediates protein translocation across the endoplasmic reticulum (ER).</text>
</comment>
<comment type="subcellular location">
    <subcellularLocation>
        <location evidence="8">Endoplasmic reticulum membrane</location>
        <topology evidence="8">Single-pass type I membrane protein</topology>
    </subcellularLocation>
    <subcellularLocation>
        <location evidence="1">Membrane</location>
        <topology evidence="1">Single-pass type I membrane protein</topology>
    </subcellularLocation>
</comment>
<keyword evidence="7" id="KW-0472">Membrane</keyword>
<evidence type="ECO:0000256" key="2">
    <source>
        <dbReference type="ARBA" id="ARBA00004922"/>
    </source>
</evidence>
<organism evidence="11">
    <name type="scientific">Zea mays</name>
    <name type="common">Maize</name>
    <dbReference type="NCBI Taxonomy" id="4577"/>
    <lineage>
        <taxon>Eukaryota</taxon>
        <taxon>Viridiplantae</taxon>
        <taxon>Streptophyta</taxon>
        <taxon>Embryophyta</taxon>
        <taxon>Tracheophyta</taxon>
        <taxon>Spermatophyta</taxon>
        <taxon>Magnoliopsida</taxon>
        <taxon>Liliopsida</taxon>
        <taxon>Poales</taxon>
        <taxon>Poaceae</taxon>
        <taxon>PACMAD clade</taxon>
        <taxon>Panicoideae</taxon>
        <taxon>Andropogonodae</taxon>
        <taxon>Andropogoneae</taxon>
        <taxon>Tripsacinae</taxon>
        <taxon>Zea</taxon>
    </lineage>
</organism>
<dbReference type="InParanoid" id="A0A1D6ELB5"/>
<dbReference type="GO" id="GO:0018279">
    <property type="term" value="P:protein N-linked glycosylation via asparagine"/>
    <property type="evidence" value="ECO:0007669"/>
    <property type="project" value="UniProtKB-UniRule"/>
</dbReference>
<keyword evidence="6" id="KW-1133">Transmembrane helix</keyword>
<dbReference type="EMBL" id="CM007648">
    <property type="protein sequence ID" value="ONM20680.1"/>
    <property type="molecule type" value="Genomic_DNA"/>
</dbReference>
<dbReference type="InterPro" id="IPR005013">
    <property type="entry name" value="DDOST_48_kDa_subunit"/>
</dbReference>
<evidence type="ECO:0000259" key="9">
    <source>
        <dbReference type="Pfam" id="PF03345"/>
    </source>
</evidence>
<reference evidence="11" key="1">
    <citation type="submission" date="2015-12" db="EMBL/GenBank/DDBJ databases">
        <title>Update maize B73 reference genome by single molecule sequencing technologies.</title>
        <authorList>
            <consortium name="Maize Genome Sequencing Project"/>
            <person name="Ware D."/>
        </authorList>
    </citation>
    <scope>NUCLEOTIDE SEQUENCE [LARGE SCALE GENOMIC DNA]</scope>
    <source>
        <tissue evidence="11">Seedling</tissue>
    </source>
</reference>
<keyword evidence="4" id="KW-0812">Transmembrane</keyword>
<comment type="similarity">
    <text evidence="3 8">Belongs to the DDOST 48 kDa subunit family.</text>
</comment>